<organism evidence="6 7">
    <name type="scientific">Thermococcus barophilus</name>
    <dbReference type="NCBI Taxonomy" id="55802"/>
    <lineage>
        <taxon>Archaea</taxon>
        <taxon>Methanobacteriati</taxon>
        <taxon>Methanobacteriota</taxon>
        <taxon>Thermococci</taxon>
        <taxon>Thermococcales</taxon>
        <taxon>Thermococcaceae</taxon>
        <taxon>Thermococcus</taxon>
    </lineage>
</organism>
<feature type="domain" description="Ferritin-like diiron" evidence="5">
    <location>
        <begin position="2"/>
        <end position="132"/>
    </location>
</feature>
<keyword evidence="1" id="KW-0813">Transport</keyword>
<dbReference type="CDD" id="cd00729">
    <property type="entry name" value="rubredoxin_SM"/>
    <property type="match status" value="1"/>
</dbReference>
<dbReference type="InterPro" id="IPR052753">
    <property type="entry name" value="Rbr2/Nigerythrin"/>
</dbReference>
<dbReference type="Proteomes" id="UP000066042">
    <property type="component" value="Chromosome"/>
</dbReference>
<dbReference type="EC" id="1.11.1.1" evidence="6"/>
<dbReference type="InterPro" id="IPR012347">
    <property type="entry name" value="Ferritin-like"/>
</dbReference>
<dbReference type="PATRIC" id="fig|55802.8.peg.403"/>
<proteinExistence type="predicted"/>
<dbReference type="Gene3D" id="2.20.28.10">
    <property type="match status" value="1"/>
</dbReference>
<dbReference type="GO" id="GO:0016692">
    <property type="term" value="F:NADH peroxidase activity"/>
    <property type="evidence" value="ECO:0007669"/>
    <property type="project" value="UniProtKB-EC"/>
</dbReference>
<accession>A0A0S1X9G1</accession>
<dbReference type="Gene3D" id="1.20.1260.10">
    <property type="match status" value="1"/>
</dbReference>
<dbReference type="SUPFAM" id="SSF47240">
    <property type="entry name" value="Ferritin-like"/>
    <property type="match status" value="1"/>
</dbReference>
<evidence type="ECO:0000256" key="1">
    <source>
        <dbReference type="ARBA" id="ARBA00022448"/>
    </source>
</evidence>
<dbReference type="SUPFAM" id="SSF57802">
    <property type="entry name" value="Rubredoxin-like"/>
    <property type="match status" value="1"/>
</dbReference>
<evidence type="ECO:0000313" key="6">
    <source>
        <dbReference type="EMBL" id="ALM74380.1"/>
    </source>
</evidence>
<keyword evidence="6" id="KW-0560">Oxidoreductase</keyword>
<dbReference type="AlphaFoldDB" id="A0A0S1X9G1"/>
<feature type="coiled-coil region" evidence="3">
    <location>
        <begin position="110"/>
        <end position="137"/>
    </location>
</feature>
<dbReference type="GeneID" id="10040671"/>
<dbReference type="PANTHER" id="PTHR33746">
    <property type="entry name" value="RUBRERYTHRIN"/>
    <property type="match status" value="1"/>
</dbReference>
<dbReference type="Pfam" id="PF02915">
    <property type="entry name" value="Rubrerythrin"/>
    <property type="match status" value="1"/>
</dbReference>
<sequence>MVVKREMTKKFLSEAYAGESQAHMRYMIFAEVAEKEGFPNIAKLFRAIAFAELVHARNHLKALGGVKDTVENLQVAIDGETFEVEEMYPAYKAVAELQGENEAVRSTTYALEAEKIHAELYRKAKELAKEKKDIEIKKVYICPVCGYTAVDEAPEKCPVCGVPKEKFVVFE</sequence>
<dbReference type="CDD" id="cd01041">
    <property type="entry name" value="Rubrerythrin"/>
    <property type="match status" value="1"/>
</dbReference>
<dbReference type="OMA" id="CGYTAVD"/>
<dbReference type="EMBL" id="CP013050">
    <property type="protein sequence ID" value="ALM74380.1"/>
    <property type="molecule type" value="Genomic_DNA"/>
</dbReference>
<dbReference type="PROSITE" id="PS50905">
    <property type="entry name" value="FERRITIN_LIKE"/>
    <property type="match status" value="1"/>
</dbReference>
<evidence type="ECO:0000259" key="4">
    <source>
        <dbReference type="PROSITE" id="PS50903"/>
    </source>
</evidence>
<gene>
    <name evidence="6" type="primary">rbr</name>
    <name evidence="6" type="ORF">TBCH5v1_0410</name>
</gene>
<name>A0A0S1X9G1_THEBA</name>
<dbReference type="InterPro" id="IPR024934">
    <property type="entry name" value="Rubredoxin-like_dom"/>
</dbReference>
<feature type="domain" description="Rubredoxin-like" evidence="4">
    <location>
        <begin position="137"/>
        <end position="170"/>
    </location>
</feature>
<dbReference type="Pfam" id="PF21349">
    <property type="entry name" value="RUBY_RBDX"/>
    <property type="match status" value="1"/>
</dbReference>
<dbReference type="InterPro" id="IPR048574">
    <property type="entry name" value="RUBY_RBDX"/>
</dbReference>
<evidence type="ECO:0000256" key="2">
    <source>
        <dbReference type="ARBA" id="ARBA00022982"/>
    </source>
</evidence>
<dbReference type="InterPro" id="IPR009040">
    <property type="entry name" value="Ferritin-like_diiron"/>
</dbReference>
<dbReference type="InterPro" id="IPR003251">
    <property type="entry name" value="Rr_diiron-bd_dom"/>
</dbReference>
<keyword evidence="2" id="KW-0249">Electron transport</keyword>
<dbReference type="GO" id="GO:0005506">
    <property type="term" value="F:iron ion binding"/>
    <property type="evidence" value="ECO:0007669"/>
    <property type="project" value="InterPro"/>
</dbReference>
<dbReference type="GeneID" id="26135697"/>
<keyword evidence="6" id="KW-0575">Peroxidase</keyword>
<dbReference type="STRING" id="55802.TBCH5v1_0410"/>
<evidence type="ECO:0000259" key="5">
    <source>
        <dbReference type="PROSITE" id="PS50905"/>
    </source>
</evidence>
<keyword evidence="3" id="KW-0175">Coiled coil</keyword>
<dbReference type="RefSeq" id="WP_013466628.1">
    <property type="nucleotide sequence ID" value="NZ_CP013050.1"/>
</dbReference>
<evidence type="ECO:0000313" key="7">
    <source>
        <dbReference type="Proteomes" id="UP000066042"/>
    </source>
</evidence>
<evidence type="ECO:0000256" key="3">
    <source>
        <dbReference type="SAM" id="Coils"/>
    </source>
</evidence>
<dbReference type="PROSITE" id="PS50903">
    <property type="entry name" value="RUBREDOXIN_LIKE"/>
    <property type="match status" value="1"/>
</dbReference>
<dbReference type="InterPro" id="IPR009078">
    <property type="entry name" value="Ferritin-like_SF"/>
</dbReference>
<dbReference type="PANTHER" id="PTHR33746:SF4">
    <property type="entry name" value="RUBRERYTHRIN"/>
    <property type="match status" value="1"/>
</dbReference>
<protein>
    <submittedName>
        <fullName evidence="6">Rubrerythrin-2</fullName>
        <ecNumber evidence="6">1.11.1.1</ecNumber>
    </submittedName>
</protein>
<reference evidence="6 7" key="1">
    <citation type="journal article" date="2016" name="Genome Announc.">
        <title>Complete genome sequence of the hyperthermophilic and piezophilic archaeon Thermococcus barophilus Ch5, capable of growth at the expense of hydrogenogenesis from carbon monoxide and formate.</title>
        <authorList>
            <person name="Oger P."/>
            <person name="Sokolova T.G."/>
            <person name="Kozhevnikova D.A."/>
            <person name="Taranov E.A."/>
            <person name="Vannier P."/>
            <person name="Lee H.S."/>
            <person name="Kwon K.K."/>
            <person name="Kang S.G."/>
            <person name="Lee J.H."/>
            <person name="Bonch-Osmolovskaya E.A."/>
            <person name="Lebedinsky A.V."/>
        </authorList>
    </citation>
    <scope>NUCLEOTIDE SEQUENCE [LARGE SCALE GENOMIC DNA]</scope>
    <source>
        <strain evidence="7">Ch5</strain>
    </source>
</reference>